<comment type="caution">
    <text evidence="2">The sequence shown here is derived from an EMBL/GenBank/DDBJ whole genome shotgun (WGS) entry which is preliminary data.</text>
</comment>
<evidence type="ECO:0000313" key="3">
    <source>
        <dbReference type="Proteomes" id="UP000288805"/>
    </source>
</evidence>
<dbReference type="Proteomes" id="UP000288805">
    <property type="component" value="Unassembled WGS sequence"/>
</dbReference>
<dbReference type="EMBL" id="QGNW01001221">
    <property type="protein sequence ID" value="RVW49664.1"/>
    <property type="molecule type" value="Genomic_DNA"/>
</dbReference>
<feature type="domain" description="Reverse transcriptase Ty1/copia-type" evidence="1">
    <location>
        <begin position="126"/>
        <end position="203"/>
    </location>
</feature>
<reference evidence="2 3" key="1">
    <citation type="journal article" date="2018" name="PLoS Genet.">
        <title>Population sequencing reveals clonal diversity and ancestral inbreeding in the grapevine cultivar Chardonnay.</title>
        <authorList>
            <person name="Roach M.J."/>
            <person name="Johnson D.L."/>
            <person name="Bohlmann J."/>
            <person name="van Vuuren H.J."/>
            <person name="Jones S.J."/>
            <person name="Pretorius I.S."/>
            <person name="Schmidt S.A."/>
            <person name="Borneman A.R."/>
        </authorList>
    </citation>
    <scope>NUCLEOTIDE SEQUENCE [LARGE SCALE GENOMIC DNA]</scope>
    <source>
        <strain evidence="3">cv. Chardonnay</strain>
        <tissue evidence="2">Leaf</tissue>
    </source>
</reference>
<proteinExistence type="predicted"/>
<dbReference type="InterPro" id="IPR013103">
    <property type="entry name" value="RVT_2"/>
</dbReference>
<sequence>MEFEQPFFDILKSTQRLQSPTIVALEPAIVQEQVNEPEPAVVQEHVNEPILEQIQQPLNPIHEPLRRSSRAHRAPDRLNLMVQDDLSNEVHHKDDDPKNYEEAMQSLDRNKWQEAMESEMESMKINKVWTLVEASNDIKPIGCKWVYKKKIGADGKVETYKARLVAKGYRQKEGIDYDETFSLVAMLKSIRILLAIAAYYDYEI</sequence>
<organism evidence="2 3">
    <name type="scientific">Vitis vinifera</name>
    <name type="common">Grape</name>
    <dbReference type="NCBI Taxonomy" id="29760"/>
    <lineage>
        <taxon>Eukaryota</taxon>
        <taxon>Viridiplantae</taxon>
        <taxon>Streptophyta</taxon>
        <taxon>Embryophyta</taxon>
        <taxon>Tracheophyta</taxon>
        <taxon>Spermatophyta</taxon>
        <taxon>Magnoliopsida</taxon>
        <taxon>eudicotyledons</taxon>
        <taxon>Gunneridae</taxon>
        <taxon>Pentapetalae</taxon>
        <taxon>rosids</taxon>
        <taxon>Vitales</taxon>
        <taxon>Vitaceae</taxon>
        <taxon>Viteae</taxon>
        <taxon>Vitis</taxon>
    </lineage>
</organism>
<evidence type="ECO:0000259" key="1">
    <source>
        <dbReference type="Pfam" id="PF07727"/>
    </source>
</evidence>
<accession>A0A438EPL5</accession>
<dbReference type="AlphaFoldDB" id="A0A438EPL5"/>
<gene>
    <name evidence="2" type="primary">POLX_2253</name>
    <name evidence="2" type="ORF">CK203_076713</name>
</gene>
<dbReference type="Pfam" id="PF07727">
    <property type="entry name" value="RVT_2"/>
    <property type="match status" value="1"/>
</dbReference>
<protein>
    <submittedName>
        <fullName evidence="2">Retrovirus-related Pol polyprotein from transposon TNT 1-94</fullName>
    </submittedName>
</protein>
<name>A0A438EPL5_VITVI</name>
<evidence type="ECO:0000313" key="2">
    <source>
        <dbReference type="EMBL" id="RVW49664.1"/>
    </source>
</evidence>